<dbReference type="Proteomes" id="UP000735302">
    <property type="component" value="Unassembled WGS sequence"/>
</dbReference>
<accession>A0AAV4CWM1</accession>
<reference evidence="1 2" key="1">
    <citation type="journal article" date="2021" name="Elife">
        <title>Chloroplast acquisition without the gene transfer in kleptoplastic sea slugs, Plakobranchus ocellatus.</title>
        <authorList>
            <person name="Maeda T."/>
            <person name="Takahashi S."/>
            <person name="Yoshida T."/>
            <person name="Shimamura S."/>
            <person name="Takaki Y."/>
            <person name="Nagai Y."/>
            <person name="Toyoda A."/>
            <person name="Suzuki Y."/>
            <person name="Arimoto A."/>
            <person name="Ishii H."/>
            <person name="Satoh N."/>
            <person name="Nishiyama T."/>
            <person name="Hasebe M."/>
            <person name="Maruyama T."/>
            <person name="Minagawa J."/>
            <person name="Obokata J."/>
            <person name="Shigenobu S."/>
        </authorList>
    </citation>
    <scope>NUCLEOTIDE SEQUENCE [LARGE SCALE GENOMIC DNA]</scope>
</reference>
<keyword evidence="2" id="KW-1185">Reference proteome</keyword>
<dbReference type="EMBL" id="BLXT01007044">
    <property type="protein sequence ID" value="GFO36296.1"/>
    <property type="molecule type" value="Genomic_DNA"/>
</dbReference>
<comment type="caution">
    <text evidence="1">The sequence shown here is derived from an EMBL/GenBank/DDBJ whole genome shotgun (WGS) entry which is preliminary data.</text>
</comment>
<sequence length="147" mass="16115">MPKILAEKSQLAVESCLLIRIDNTVLLAEKAEINLRTPYLCGEVKTMGISIVIFDIIIGNVEGARGQAQTRGSGDTQTSGFKECFDALPELGGWGSRETLKALKLGDEQPGQQRLEVEELVRSFSSICSPHLIVNSARVRYRVDAHT</sequence>
<organism evidence="1 2">
    <name type="scientific">Plakobranchus ocellatus</name>
    <dbReference type="NCBI Taxonomy" id="259542"/>
    <lineage>
        <taxon>Eukaryota</taxon>
        <taxon>Metazoa</taxon>
        <taxon>Spiralia</taxon>
        <taxon>Lophotrochozoa</taxon>
        <taxon>Mollusca</taxon>
        <taxon>Gastropoda</taxon>
        <taxon>Heterobranchia</taxon>
        <taxon>Euthyneura</taxon>
        <taxon>Panpulmonata</taxon>
        <taxon>Sacoglossa</taxon>
        <taxon>Placobranchoidea</taxon>
        <taxon>Plakobranchidae</taxon>
        <taxon>Plakobranchus</taxon>
    </lineage>
</organism>
<protein>
    <submittedName>
        <fullName evidence="1">Uncharacterized protein</fullName>
    </submittedName>
</protein>
<evidence type="ECO:0000313" key="2">
    <source>
        <dbReference type="Proteomes" id="UP000735302"/>
    </source>
</evidence>
<proteinExistence type="predicted"/>
<name>A0AAV4CWM1_9GAST</name>
<gene>
    <name evidence="1" type="ORF">PoB_006280100</name>
</gene>
<dbReference type="AlphaFoldDB" id="A0AAV4CWM1"/>
<evidence type="ECO:0000313" key="1">
    <source>
        <dbReference type="EMBL" id="GFO36296.1"/>
    </source>
</evidence>